<dbReference type="InterPro" id="IPR016899">
    <property type="entry name" value="mRNA_G-N7_MeTrfase_euk"/>
</dbReference>
<gene>
    <name evidence="15" type="ORF">BWQ96_04321</name>
</gene>
<comment type="catalytic activity">
    <reaction evidence="10">
        <text>a 5'-end (5'-triphosphoguanosine)-ribonucleoside in mRNA + S-adenosyl-L-methionine = a 5'-end (N(7)-methyl 5'-triphosphoguanosine)-ribonucleoside in mRNA + S-adenosyl-L-homocysteine</text>
        <dbReference type="Rhea" id="RHEA:67008"/>
        <dbReference type="Rhea" id="RHEA-COMP:17166"/>
        <dbReference type="Rhea" id="RHEA-COMP:17167"/>
        <dbReference type="ChEBI" id="CHEBI:57856"/>
        <dbReference type="ChEBI" id="CHEBI:59789"/>
        <dbReference type="ChEBI" id="CHEBI:156461"/>
        <dbReference type="ChEBI" id="CHEBI:167617"/>
        <dbReference type="EC" id="2.1.1.56"/>
    </reaction>
</comment>
<feature type="site" description="mRNA cap binding" evidence="12">
    <location>
        <position position="89"/>
    </location>
</feature>
<feature type="binding site" evidence="11">
    <location>
        <position position="128"/>
    </location>
    <ligand>
        <name>S-adenosyl-L-methionine</name>
        <dbReference type="ChEBI" id="CHEBI:59789"/>
    </ligand>
</feature>
<accession>A0A2V3IUS2</accession>
<dbReference type="Gene3D" id="3.40.50.150">
    <property type="entry name" value="Vaccinia Virus protein VP39"/>
    <property type="match status" value="1"/>
</dbReference>
<dbReference type="GO" id="GO:0003723">
    <property type="term" value="F:RNA binding"/>
    <property type="evidence" value="ECO:0007669"/>
    <property type="project" value="UniProtKB-KW"/>
</dbReference>
<dbReference type="PIRSF" id="PIRSF028762">
    <property type="entry name" value="ABD1"/>
    <property type="match status" value="1"/>
</dbReference>
<keyword evidence="6" id="KW-0949">S-adenosyl-L-methionine</keyword>
<feature type="site" description="mRNA cap binding" evidence="12">
    <location>
        <position position="58"/>
    </location>
</feature>
<dbReference type="PROSITE" id="PS51562">
    <property type="entry name" value="RNA_CAP0_MT"/>
    <property type="match status" value="1"/>
</dbReference>
<reference evidence="15 16" key="1">
    <citation type="journal article" date="2018" name="Mol. Biol. Evol.">
        <title>Analysis of the draft genome of the red seaweed Gracilariopsis chorda provides insights into genome size evolution in Rhodophyta.</title>
        <authorList>
            <person name="Lee J."/>
            <person name="Yang E.C."/>
            <person name="Graf L."/>
            <person name="Yang J.H."/>
            <person name="Qiu H."/>
            <person name="Zel Zion U."/>
            <person name="Chan C.X."/>
            <person name="Stephens T.G."/>
            <person name="Weber A.P.M."/>
            <person name="Boo G.H."/>
            <person name="Boo S.M."/>
            <person name="Kim K.M."/>
            <person name="Shin Y."/>
            <person name="Jung M."/>
            <person name="Lee S.J."/>
            <person name="Yim H.S."/>
            <person name="Lee J.H."/>
            <person name="Bhattacharya D."/>
            <person name="Yoon H.S."/>
        </authorList>
    </citation>
    <scope>NUCLEOTIDE SEQUENCE [LARGE SCALE GENOMIC DNA]</scope>
    <source>
        <strain evidence="15 16">SKKU-2015</strain>
        <tissue evidence="15">Whole body</tissue>
    </source>
</reference>
<evidence type="ECO:0000256" key="6">
    <source>
        <dbReference type="ARBA" id="ARBA00022691"/>
    </source>
</evidence>
<evidence type="ECO:0000256" key="1">
    <source>
        <dbReference type="ARBA" id="ARBA00004123"/>
    </source>
</evidence>
<protein>
    <recommendedName>
        <fullName evidence="2">mRNA (guanine-N(7))-methyltransferase</fullName>
        <ecNumber evidence="2">2.1.1.56</ecNumber>
    </recommendedName>
</protein>
<dbReference type="SUPFAM" id="SSF53335">
    <property type="entry name" value="S-adenosyl-L-methionine-dependent methyltransferases"/>
    <property type="match status" value="1"/>
</dbReference>
<feature type="binding site" evidence="11">
    <location>
        <position position="133"/>
    </location>
    <ligand>
        <name>S-adenosyl-L-methionine</name>
        <dbReference type="ChEBI" id="CHEBI:59789"/>
    </ligand>
</feature>
<keyword evidence="5 15" id="KW-0808">Transferase</keyword>
<feature type="region of interest" description="Disordered" evidence="13">
    <location>
        <begin position="1"/>
        <end position="22"/>
    </location>
</feature>
<dbReference type="GO" id="GO:0005634">
    <property type="term" value="C:nucleus"/>
    <property type="evidence" value="ECO:0007669"/>
    <property type="project" value="UniProtKB-SubCell"/>
</dbReference>
<dbReference type="InterPro" id="IPR029063">
    <property type="entry name" value="SAM-dependent_MTases_sf"/>
</dbReference>
<evidence type="ECO:0000256" key="8">
    <source>
        <dbReference type="ARBA" id="ARBA00023042"/>
    </source>
</evidence>
<evidence type="ECO:0000256" key="3">
    <source>
        <dbReference type="ARBA" id="ARBA00022603"/>
    </source>
</evidence>
<evidence type="ECO:0000256" key="11">
    <source>
        <dbReference type="PIRSR" id="PIRSR028762-1"/>
    </source>
</evidence>
<evidence type="ECO:0000259" key="14">
    <source>
        <dbReference type="PROSITE" id="PS51562"/>
    </source>
</evidence>
<dbReference type="InterPro" id="IPR039753">
    <property type="entry name" value="RG7MT1"/>
</dbReference>
<dbReference type="AlphaFoldDB" id="A0A2V3IUS2"/>
<dbReference type="CDD" id="cd02440">
    <property type="entry name" value="AdoMet_MTases"/>
    <property type="match status" value="1"/>
</dbReference>
<evidence type="ECO:0000256" key="5">
    <source>
        <dbReference type="ARBA" id="ARBA00022679"/>
    </source>
</evidence>
<dbReference type="Pfam" id="PF03291">
    <property type="entry name" value="mRNA_G-N7_MeTrfase"/>
    <property type="match status" value="1"/>
</dbReference>
<dbReference type="PANTHER" id="PTHR12189">
    <property type="entry name" value="MRNA GUANINE-7- METHYLTRANSFERASE"/>
    <property type="match status" value="1"/>
</dbReference>
<evidence type="ECO:0000256" key="9">
    <source>
        <dbReference type="ARBA" id="ARBA00023242"/>
    </source>
</evidence>
<dbReference type="PANTHER" id="PTHR12189:SF2">
    <property type="entry name" value="MRNA CAP GUANINE-N7 METHYLTRANSFERASE"/>
    <property type="match status" value="1"/>
</dbReference>
<feature type="domain" description="MRNA cap 0 methyltransferase" evidence="14">
    <location>
        <begin position="24"/>
        <end position="296"/>
    </location>
</feature>
<keyword evidence="7" id="KW-0694">RNA-binding</keyword>
<dbReference type="EMBL" id="NBIV01000050">
    <property type="protein sequence ID" value="PXF45886.1"/>
    <property type="molecule type" value="Genomic_DNA"/>
</dbReference>
<sequence length="325" mass="37769">MDNSQVADHYNQRPLETRHSRKQSPIFQLRKFNNWLKSVLIFLHTRPGYSVLDLCCGKGGDIHKWSEAGATTYVAADTADVAVQECMNRYNNMRQAPFRPVLLVGDCFKASVERYIDRDIMFDVVSCQFAIHYAFESEARVRKLLHNVTHRLKSGGFFIGTTVDANVLVRKLRAVDDIEISNMVYQVRLDEKFKDKRFPKDNPYGIRYVFKLDQSVDECPEYLVYFPAFCRLAEEYDLELVMLTNFHDFFTEFTKEEYPDYRARFFSMGVLNENGTVDPHQWDAIYLYTAFAFKKKGPPEPGLPPGQVMKKNVEPVGVDEIITMR</sequence>
<evidence type="ECO:0000256" key="13">
    <source>
        <dbReference type="SAM" id="MobiDB-lite"/>
    </source>
</evidence>
<dbReference type="EC" id="2.1.1.56" evidence="2"/>
<dbReference type="Proteomes" id="UP000247409">
    <property type="component" value="Unassembled WGS sequence"/>
</dbReference>
<feature type="site" description="mRNA cap binding" evidence="12">
    <location>
        <position position="288"/>
    </location>
</feature>
<evidence type="ECO:0000313" key="15">
    <source>
        <dbReference type="EMBL" id="PXF45886.1"/>
    </source>
</evidence>
<feature type="site" description="mRNA cap binding" evidence="12">
    <location>
        <position position="132"/>
    </location>
</feature>
<dbReference type="OrthoDB" id="10248867at2759"/>
<feature type="binding site" evidence="11">
    <location>
        <position position="77"/>
    </location>
    <ligand>
        <name>S-adenosyl-L-methionine</name>
        <dbReference type="ChEBI" id="CHEBI:59789"/>
    </ligand>
</feature>
<proteinExistence type="predicted"/>
<feature type="binding site" evidence="11">
    <location>
        <position position="37"/>
    </location>
    <ligand>
        <name>S-adenosyl-L-methionine</name>
        <dbReference type="ChEBI" id="CHEBI:59789"/>
    </ligand>
</feature>
<evidence type="ECO:0000256" key="7">
    <source>
        <dbReference type="ARBA" id="ARBA00022884"/>
    </source>
</evidence>
<name>A0A2V3IUS2_9FLOR</name>
<keyword evidence="16" id="KW-1185">Reference proteome</keyword>
<organism evidence="15 16">
    <name type="scientific">Gracilariopsis chorda</name>
    <dbReference type="NCBI Taxonomy" id="448386"/>
    <lineage>
        <taxon>Eukaryota</taxon>
        <taxon>Rhodophyta</taxon>
        <taxon>Florideophyceae</taxon>
        <taxon>Rhodymeniophycidae</taxon>
        <taxon>Gracilariales</taxon>
        <taxon>Gracilariaceae</taxon>
        <taxon>Gracilariopsis</taxon>
    </lineage>
</organism>
<dbReference type="STRING" id="448386.A0A2V3IUS2"/>
<feature type="binding site" evidence="11">
    <location>
        <position position="55"/>
    </location>
    <ligand>
        <name>S-adenosyl-L-methionine</name>
        <dbReference type="ChEBI" id="CHEBI:59789"/>
    </ligand>
</feature>
<evidence type="ECO:0000256" key="10">
    <source>
        <dbReference type="ARBA" id="ARBA00044712"/>
    </source>
</evidence>
<feature type="binding site" evidence="12">
    <location>
        <begin position="33"/>
        <end position="34"/>
    </location>
    <ligand>
        <name>mRNA</name>
        <dbReference type="ChEBI" id="CHEBI:33699"/>
    </ligand>
</feature>
<evidence type="ECO:0000313" key="16">
    <source>
        <dbReference type="Proteomes" id="UP000247409"/>
    </source>
</evidence>
<keyword evidence="3 15" id="KW-0489">Methyltransferase</keyword>
<evidence type="ECO:0000256" key="4">
    <source>
        <dbReference type="ARBA" id="ARBA00022664"/>
    </source>
</evidence>
<keyword evidence="9" id="KW-0539">Nucleus</keyword>
<feature type="binding site" evidence="11">
    <location>
        <position position="106"/>
    </location>
    <ligand>
        <name>S-adenosyl-L-methionine</name>
        <dbReference type="ChEBI" id="CHEBI:59789"/>
    </ligand>
</feature>
<keyword evidence="4" id="KW-0507">mRNA processing</keyword>
<comment type="subcellular location">
    <subcellularLocation>
        <location evidence="1">Nucleus</location>
    </subcellularLocation>
</comment>
<evidence type="ECO:0000256" key="12">
    <source>
        <dbReference type="PIRSR" id="PIRSR028762-2"/>
    </source>
</evidence>
<dbReference type="GO" id="GO:0004482">
    <property type="term" value="F:mRNA 5'-cap (guanine-N7-)-methyltransferase activity"/>
    <property type="evidence" value="ECO:0007669"/>
    <property type="project" value="UniProtKB-EC"/>
</dbReference>
<dbReference type="InterPro" id="IPR004971">
    <property type="entry name" value="mRNA_G-N7_MeTrfase_dom"/>
</dbReference>
<evidence type="ECO:0000256" key="2">
    <source>
        <dbReference type="ARBA" id="ARBA00011926"/>
    </source>
</evidence>
<feature type="site" description="mRNA cap binding" evidence="12">
    <location>
        <position position="64"/>
    </location>
</feature>
<keyword evidence="8 12" id="KW-0506">mRNA capping</keyword>
<comment type="caution">
    <text evidence="15">The sequence shown here is derived from an EMBL/GenBank/DDBJ whole genome shotgun (WGS) entry which is preliminary data.</text>
</comment>
<feature type="site" description="mRNA cap binding" evidence="12">
    <location>
        <position position="221"/>
    </location>
</feature>